<keyword evidence="2" id="KW-1185">Reference proteome</keyword>
<reference evidence="1" key="1">
    <citation type="submission" date="2020-03" db="EMBL/GenBank/DDBJ databases">
        <title>Site-based positive gene gene selection in Geosmithia morbida across the United States reveals a broad range of putative effectors and factors for local host and environmental adapation.</title>
        <authorList>
            <person name="Onufrak A."/>
            <person name="Murdoch R.W."/>
            <person name="Gazis R."/>
            <person name="Huff M."/>
            <person name="Staton M."/>
            <person name="Klingeman W."/>
            <person name="Hadziabdic D."/>
        </authorList>
    </citation>
    <scope>NUCLEOTIDE SEQUENCE</scope>
    <source>
        <strain evidence="1">1262</strain>
    </source>
</reference>
<name>A0A9P4YZC0_9HYPO</name>
<dbReference type="RefSeq" id="XP_035323959.1">
    <property type="nucleotide sequence ID" value="XM_035466122.1"/>
</dbReference>
<accession>A0A9P4YZC0</accession>
<dbReference type="Proteomes" id="UP000749293">
    <property type="component" value="Unassembled WGS sequence"/>
</dbReference>
<evidence type="ECO:0000313" key="2">
    <source>
        <dbReference type="Proteomes" id="UP000749293"/>
    </source>
</evidence>
<dbReference type="EMBL" id="JAANYQ010000003">
    <property type="protein sequence ID" value="KAF4125307.1"/>
    <property type="molecule type" value="Genomic_DNA"/>
</dbReference>
<evidence type="ECO:0000313" key="1">
    <source>
        <dbReference type="EMBL" id="KAF4125307.1"/>
    </source>
</evidence>
<dbReference type="AlphaFoldDB" id="A0A9P4YZC0"/>
<protein>
    <submittedName>
        <fullName evidence="1">Uncharacterized protein</fullName>
    </submittedName>
</protein>
<proteinExistence type="predicted"/>
<sequence length="118" mass="12881">MLLFTAPTTTVIIDIDTVATNLFQDSVTGDSVDDSVLSLSRRNDHLTVALLGVSSVRSVVENPLRKPLPRVLVFHVLSEDGTVPITDERDVDSADVNGIPADLKPRPQTLWLIVEHVL</sequence>
<gene>
    <name evidence="1" type="ORF">GMORB2_4147</name>
</gene>
<comment type="caution">
    <text evidence="1">The sequence shown here is derived from an EMBL/GenBank/DDBJ whole genome shotgun (WGS) entry which is preliminary data.</text>
</comment>
<dbReference type="GeneID" id="55970375"/>
<organism evidence="1 2">
    <name type="scientific">Geosmithia morbida</name>
    <dbReference type="NCBI Taxonomy" id="1094350"/>
    <lineage>
        <taxon>Eukaryota</taxon>
        <taxon>Fungi</taxon>
        <taxon>Dikarya</taxon>
        <taxon>Ascomycota</taxon>
        <taxon>Pezizomycotina</taxon>
        <taxon>Sordariomycetes</taxon>
        <taxon>Hypocreomycetidae</taxon>
        <taxon>Hypocreales</taxon>
        <taxon>Bionectriaceae</taxon>
        <taxon>Geosmithia</taxon>
    </lineage>
</organism>